<keyword evidence="3" id="KW-1185">Reference proteome</keyword>
<dbReference type="InterPro" id="IPR036770">
    <property type="entry name" value="Ankyrin_rpt-contain_sf"/>
</dbReference>
<sequence length="82" mass="8782">MIQVVRIRVKAAVLRICGREVSHSVAKSWTPLCLAAEEGHLAVCRVLLDAGAKAGSELMRSRPRAARPMGCHPWAAARSPGP</sequence>
<evidence type="ECO:0000313" key="3">
    <source>
        <dbReference type="Proteomes" id="UP000186817"/>
    </source>
</evidence>
<dbReference type="AlphaFoldDB" id="A0A1Q9BUW7"/>
<dbReference type="PROSITE" id="PS50297">
    <property type="entry name" value="ANK_REP_REGION"/>
    <property type="match status" value="1"/>
</dbReference>
<keyword evidence="1" id="KW-0040">ANK repeat</keyword>
<reference evidence="2 3" key="1">
    <citation type="submission" date="2016-02" db="EMBL/GenBank/DDBJ databases">
        <title>Genome analysis of coral dinoflagellate symbionts highlights evolutionary adaptations to a symbiotic lifestyle.</title>
        <authorList>
            <person name="Aranda M."/>
            <person name="Li Y."/>
            <person name="Liew Y.J."/>
            <person name="Baumgarten S."/>
            <person name="Simakov O."/>
            <person name="Wilson M."/>
            <person name="Piel J."/>
            <person name="Ashoor H."/>
            <person name="Bougouffa S."/>
            <person name="Bajic V.B."/>
            <person name="Ryu T."/>
            <person name="Ravasi T."/>
            <person name="Bayer T."/>
            <person name="Micklem G."/>
            <person name="Kim H."/>
            <person name="Bhak J."/>
            <person name="Lajeunesse T.C."/>
            <person name="Voolstra C.R."/>
        </authorList>
    </citation>
    <scope>NUCLEOTIDE SEQUENCE [LARGE SCALE GENOMIC DNA]</scope>
    <source>
        <strain evidence="2 3">CCMP2467</strain>
    </source>
</reference>
<organism evidence="2 3">
    <name type="scientific">Symbiodinium microadriaticum</name>
    <name type="common">Dinoflagellate</name>
    <name type="synonym">Zooxanthella microadriatica</name>
    <dbReference type="NCBI Taxonomy" id="2951"/>
    <lineage>
        <taxon>Eukaryota</taxon>
        <taxon>Sar</taxon>
        <taxon>Alveolata</taxon>
        <taxon>Dinophyceae</taxon>
        <taxon>Suessiales</taxon>
        <taxon>Symbiodiniaceae</taxon>
        <taxon>Symbiodinium</taxon>
    </lineage>
</organism>
<feature type="repeat" description="ANK" evidence="1">
    <location>
        <begin position="27"/>
        <end position="52"/>
    </location>
</feature>
<dbReference type="Gene3D" id="1.25.40.20">
    <property type="entry name" value="Ankyrin repeat-containing domain"/>
    <property type="match status" value="1"/>
</dbReference>
<name>A0A1Q9BUW7_SYMMI</name>
<protein>
    <submittedName>
        <fullName evidence="2">Uncharacterized protein</fullName>
    </submittedName>
</protein>
<dbReference type="Pfam" id="PF00023">
    <property type="entry name" value="Ank"/>
    <property type="match status" value="1"/>
</dbReference>
<evidence type="ECO:0000256" key="1">
    <source>
        <dbReference type="PROSITE-ProRule" id="PRU00023"/>
    </source>
</evidence>
<dbReference type="OrthoDB" id="539213at2759"/>
<dbReference type="PROSITE" id="PS50088">
    <property type="entry name" value="ANK_REPEAT"/>
    <property type="match status" value="1"/>
</dbReference>
<comment type="caution">
    <text evidence="2">The sequence shown here is derived from an EMBL/GenBank/DDBJ whole genome shotgun (WGS) entry which is preliminary data.</text>
</comment>
<accession>A0A1Q9BUW7</accession>
<dbReference type="EMBL" id="LSRX01003802">
    <property type="protein sequence ID" value="OLP74390.1"/>
    <property type="molecule type" value="Genomic_DNA"/>
</dbReference>
<proteinExistence type="predicted"/>
<gene>
    <name evidence="2" type="ORF">AK812_SmicGene46080</name>
</gene>
<dbReference type="SUPFAM" id="SSF48403">
    <property type="entry name" value="Ankyrin repeat"/>
    <property type="match status" value="1"/>
</dbReference>
<dbReference type="InterPro" id="IPR002110">
    <property type="entry name" value="Ankyrin_rpt"/>
</dbReference>
<evidence type="ECO:0000313" key="2">
    <source>
        <dbReference type="EMBL" id="OLP74390.1"/>
    </source>
</evidence>
<dbReference type="Proteomes" id="UP000186817">
    <property type="component" value="Unassembled WGS sequence"/>
</dbReference>